<proteinExistence type="predicted"/>
<name>A0ACC0BL85_CATRO</name>
<gene>
    <name evidence="1" type="ORF">M9H77_13737</name>
</gene>
<accession>A0ACC0BL85</accession>
<dbReference type="EMBL" id="CM044703">
    <property type="protein sequence ID" value="KAI5673373.1"/>
    <property type="molecule type" value="Genomic_DNA"/>
</dbReference>
<reference evidence="2" key="1">
    <citation type="journal article" date="2023" name="Nat. Plants">
        <title>Single-cell RNA sequencing provides a high-resolution roadmap for understanding the multicellular compartmentation of specialized metabolism.</title>
        <authorList>
            <person name="Sun S."/>
            <person name="Shen X."/>
            <person name="Li Y."/>
            <person name="Li Y."/>
            <person name="Wang S."/>
            <person name="Li R."/>
            <person name="Zhang H."/>
            <person name="Shen G."/>
            <person name="Guo B."/>
            <person name="Wei J."/>
            <person name="Xu J."/>
            <person name="St-Pierre B."/>
            <person name="Chen S."/>
            <person name="Sun C."/>
        </authorList>
    </citation>
    <scope>NUCLEOTIDE SEQUENCE [LARGE SCALE GENOMIC DNA]</scope>
</reference>
<comment type="caution">
    <text evidence="1">The sequence shown here is derived from an EMBL/GenBank/DDBJ whole genome shotgun (WGS) entry which is preliminary data.</text>
</comment>
<evidence type="ECO:0000313" key="1">
    <source>
        <dbReference type="EMBL" id="KAI5673373.1"/>
    </source>
</evidence>
<organism evidence="1 2">
    <name type="scientific">Catharanthus roseus</name>
    <name type="common">Madagascar periwinkle</name>
    <name type="synonym">Vinca rosea</name>
    <dbReference type="NCBI Taxonomy" id="4058"/>
    <lineage>
        <taxon>Eukaryota</taxon>
        <taxon>Viridiplantae</taxon>
        <taxon>Streptophyta</taxon>
        <taxon>Embryophyta</taxon>
        <taxon>Tracheophyta</taxon>
        <taxon>Spermatophyta</taxon>
        <taxon>Magnoliopsida</taxon>
        <taxon>eudicotyledons</taxon>
        <taxon>Gunneridae</taxon>
        <taxon>Pentapetalae</taxon>
        <taxon>asterids</taxon>
        <taxon>lamiids</taxon>
        <taxon>Gentianales</taxon>
        <taxon>Apocynaceae</taxon>
        <taxon>Rauvolfioideae</taxon>
        <taxon>Vinceae</taxon>
        <taxon>Catharanthinae</taxon>
        <taxon>Catharanthus</taxon>
    </lineage>
</organism>
<sequence length="687" mass="73907">MLLGPLRMQIQELSVIVPPLKIYALDISGELPSELFMLKELMDLNLGQNVLNGTIPAEIGQLLKMQYLSLGINNFTGPVPAELGNLRQLASLSFSSNNFNGSLPSELGNLSSLKQLYIDSSGVSGPIPQELSKLKSLQIWWASDNQFTGKLPDFLGTLTNLEVLRLEGTSLEGPIPSRESTNPSIHYEDHDLDLSLLVGRLLRNCRITGQLPDKLSTFAKLNILDLSFNKFTGPIPNSFQDFTALQYLYLGSNNLSGELPPSIISPNLLALDVSFNSITGHLPLNGLAIPVNVVGTSIDDTNSPDRKASAMLGCFEGNTKCPNKVSSTSFSINCGGAEQVSAAGIKFDEDSEALGAASLYTSSNSQWAVSSSGVFISNPNGQQHIASTDSQITGTLDSEIYKTARISPDSLRYYGFGLKNGRYKVEIHFSEIQMEDSQSWKGLGRRLFDVYVQGNKVLQDFNIRDEAGGSKIALVKKFEANVTNTVMDIHFYWAGKGTCCIPFQSTLGPLVSAIHVSSVSDSLDSSKSNKKRTGKIFGIAVGCAAVTGRGVGIRLEERRGPLVMVDGVVAGAEWGGLDNSPGIPKPPVLLPSVLLLTGFCPLLPPKSTAASANPVAADQLHDTSPPASRTEPTLLPHAARSPPLPRSIQHTIDGFGPLSIPFRESDELIIATHLMLRLKTMGATRLM</sequence>
<protein>
    <submittedName>
        <fullName evidence="1">Uncharacterized protein</fullName>
    </submittedName>
</protein>
<dbReference type="Proteomes" id="UP001060085">
    <property type="component" value="Linkage Group LG03"/>
</dbReference>
<evidence type="ECO:0000313" key="2">
    <source>
        <dbReference type="Proteomes" id="UP001060085"/>
    </source>
</evidence>
<keyword evidence="2" id="KW-1185">Reference proteome</keyword>